<dbReference type="HOGENOM" id="CLU_1628264_0_0_1"/>
<accession>A0A0C3KPY0</accession>
<evidence type="ECO:0000313" key="2">
    <source>
        <dbReference type="Proteomes" id="UP000054248"/>
    </source>
</evidence>
<organism evidence="1 2">
    <name type="scientific">Tulasnella calospora MUT 4182</name>
    <dbReference type="NCBI Taxonomy" id="1051891"/>
    <lineage>
        <taxon>Eukaryota</taxon>
        <taxon>Fungi</taxon>
        <taxon>Dikarya</taxon>
        <taxon>Basidiomycota</taxon>
        <taxon>Agaricomycotina</taxon>
        <taxon>Agaricomycetes</taxon>
        <taxon>Cantharellales</taxon>
        <taxon>Tulasnellaceae</taxon>
        <taxon>Tulasnella</taxon>
    </lineage>
</organism>
<dbReference type="Proteomes" id="UP000054248">
    <property type="component" value="Unassembled WGS sequence"/>
</dbReference>
<dbReference type="OrthoDB" id="3176825at2759"/>
<gene>
    <name evidence="1" type="ORF">M407DRAFT_27119</name>
</gene>
<name>A0A0C3KPY0_9AGAM</name>
<proteinExistence type="predicted"/>
<dbReference type="AlphaFoldDB" id="A0A0C3KPY0"/>
<protein>
    <submittedName>
        <fullName evidence="1">Uncharacterized protein</fullName>
    </submittedName>
</protein>
<keyword evidence="2" id="KW-1185">Reference proteome</keyword>
<dbReference type="EMBL" id="KN823085">
    <property type="protein sequence ID" value="KIO23423.1"/>
    <property type="molecule type" value="Genomic_DNA"/>
</dbReference>
<evidence type="ECO:0000313" key="1">
    <source>
        <dbReference type="EMBL" id="KIO23423.1"/>
    </source>
</evidence>
<reference evidence="1 2" key="1">
    <citation type="submission" date="2014-04" db="EMBL/GenBank/DDBJ databases">
        <authorList>
            <consortium name="DOE Joint Genome Institute"/>
            <person name="Kuo A."/>
            <person name="Girlanda M."/>
            <person name="Perotto S."/>
            <person name="Kohler A."/>
            <person name="Nagy L.G."/>
            <person name="Floudas D."/>
            <person name="Copeland A."/>
            <person name="Barry K.W."/>
            <person name="Cichocki N."/>
            <person name="Veneault-Fourrey C."/>
            <person name="LaButti K."/>
            <person name="Lindquist E.A."/>
            <person name="Lipzen A."/>
            <person name="Lundell T."/>
            <person name="Morin E."/>
            <person name="Murat C."/>
            <person name="Sun H."/>
            <person name="Tunlid A."/>
            <person name="Henrissat B."/>
            <person name="Grigoriev I.V."/>
            <person name="Hibbett D.S."/>
            <person name="Martin F."/>
            <person name="Nordberg H.P."/>
            <person name="Cantor M.N."/>
            <person name="Hua S.X."/>
        </authorList>
    </citation>
    <scope>NUCLEOTIDE SEQUENCE [LARGE SCALE GENOMIC DNA]</scope>
    <source>
        <strain evidence="1 2">MUT 4182</strain>
    </source>
</reference>
<sequence>MTTPPGTSGSLVFTFRDEVFKSSILNPEGTTIYSLWSKHRAFRSDITYISTAERAVANIKWGDGVFSSELTVTILSTKTGRPIHRLQPRPHRKVNGTIVAEFIDGNGSILYWRNQECFDASNDVLVATRMSRKERGSDITKWVTSMPILLSSLLKGLSFFWAN</sequence>
<reference evidence="2" key="2">
    <citation type="submission" date="2015-01" db="EMBL/GenBank/DDBJ databases">
        <title>Evolutionary Origins and Diversification of the Mycorrhizal Mutualists.</title>
        <authorList>
            <consortium name="DOE Joint Genome Institute"/>
            <consortium name="Mycorrhizal Genomics Consortium"/>
            <person name="Kohler A."/>
            <person name="Kuo A."/>
            <person name="Nagy L.G."/>
            <person name="Floudas D."/>
            <person name="Copeland A."/>
            <person name="Barry K.W."/>
            <person name="Cichocki N."/>
            <person name="Veneault-Fourrey C."/>
            <person name="LaButti K."/>
            <person name="Lindquist E.A."/>
            <person name="Lipzen A."/>
            <person name="Lundell T."/>
            <person name="Morin E."/>
            <person name="Murat C."/>
            <person name="Riley R."/>
            <person name="Ohm R."/>
            <person name="Sun H."/>
            <person name="Tunlid A."/>
            <person name="Henrissat B."/>
            <person name="Grigoriev I.V."/>
            <person name="Hibbett D.S."/>
            <person name="Martin F."/>
        </authorList>
    </citation>
    <scope>NUCLEOTIDE SEQUENCE [LARGE SCALE GENOMIC DNA]</scope>
    <source>
        <strain evidence="2">MUT 4182</strain>
    </source>
</reference>